<organism evidence="2 3">
    <name type="scientific">Diplocarpon coronariae</name>
    <dbReference type="NCBI Taxonomy" id="2795749"/>
    <lineage>
        <taxon>Eukaryota</taxon>
        <taxon>Fungi</taxon>
        <taxon>Dikarya</taxon>
        <taxon>Ascomycota</taxon>
        <taxon>Pezizomycotina</taxon>
        <taxon>Leotiomycetes</taxon>
        <taxon>Helotiales</taxon>
        <taxon>Drepanopezizaceae</taxon>
        <taxon>Diplocarpon</taxon>
    </lineage>
</organism>
<gene>
    <name evidence="2" type="ORF">B2J93_8173</name>
</gene>
<reference evidence="2 3" key="1">
    <citation type="submission" date="2017-04" db="EMBL/GenBank/DDBJ databases">
        <title>Draft genome sequence of Marssonina coronaria NL1: causal agent of apple blotch.</title>
        <authorList>
            <person name="Cheng Q."/>
        </authorList>
    </citation>
    <scope>NUCLEOTIDE SEQUENCE [LARGE SCALE GENOMIC DNA]</scope>
    <source>
        <strain evidence="2 3">NL1</strain>
    </source>
</reference>
<protein>
    <submittedName>
        <fullName evidence="2">Uncharacterized protein</fullName>
    </submittedName>
</protein>
<dbReference type="AlphaFoldDB" id="A0A218YTQ0"/>
<dbReference type="EMBL" id="MZNU01000404">
    <property type="protein sequence ID" value="OWO98253.1"/>
    <property type="molecule type" value="Genomic_DNA"/>
</dbReference>
<accession>A0A218YTQ0</accession>
<dbReference type="OrthoDB" id="5599753at2759"/>
<evidence type="ECO:0000256" key="1">
    <source>
        <dbReference type="SAM" id="MobiDB-lite"/>
    </source>
</evidence>
<dbReference type="InParanoid" id="A0A218YTQ0"/>
<dbReference type="Proteomes" id="UP000242519">
    <property type="component" value="Unassembled WGS sequence"/>
</dbReference>
<feature type="region of interest" description="Disordered" evidence="1">
    <location>
        <begin position="1"/>
        <end position="59"/>
    </location>
</feature>
<evidence type="ECO:0000313" key="3">
    <source>
        <dbReference type="Proteomes" id="UP000242519"/>
    </source>
</evidence>
<proteinExistence type="predicted"/>
<keyword evidence="3" id="KW-1185">Reference proteome</keyword>
<comment type="caution">
    <text evidence="2">The sequence shown here is derived from an EMBL/GenBank/DDBJ whole genome shotgun (WGS) entry which is preliminary data.</text>
</comment>
<sequence length="123" mass="13334">MSWSTSPHQYCLPDPGRPTSAHRRPLSKYRDRSPKLLKTPPQLPTGSTPTAPCRQLPGKPSVKTLKSREFEMPGKCQMASALASLQQGPASVDCPACGVGEMTSTQSVKQHLVSSAWLAVRHL</sequence>
<evidence type="ECO:0000313" key="2">
    <source>
        <dbReference type="EMBL" id="OWO98253.1"/>
    </source>
</evidence>
<name>A0A218YTQ0_9HELO</name>